<evidence type="ECO:0000256" key="4">
    <source>
        <dbReference type="SAM" id="SignalP"/>
    </source>
</evidence>
<dbReference type="Gene3D" id="3.40.190.10">
    <property type="entry name" value="Periplasmic binding protein-like II"/>
    <property type="match status" value="1"/>
</dbReference>
<comment type="similarity">
    <text evidence="1">Belongs to the bacterial solute-binding protein 5 family.</text>
</comment>
<dbReference type="InterPro" id="IPR039424">
    <property type="entry name" value="SBP_5"/>
</dbReference>
<keyword evidence="7" id="KW-1185">Reference proteome</keyword>
<evidence type="ECO:0000313" key="7">
    <source>
        <dbReference type="Proteomes" id="UP001235064"/>
    </source>
</evidence>
<proteinExistence type="inferred from homology"/>
<protein>
    <submittedName>
        <fullName evidence="6">ABC transporter substrate-binding protein</fullName>
    </submittedName>
</protein>
<dbReference type="RefSeq" id="WP_286287070.1">
    <property type="nucleotide sequence ID" value="NZ_JASXSZ010000001.1"/>
</dbReference>
<keyword evidence="2" id="KW-0813">Transport</keyword>
<evidence type="ECO:0000259" key="5">
    <source>
        <dbReference type="Pfam" id="PF00496"/>
    </source>
</evidence>
<sequence>MHSTSRRLRLAAVAVGVASVLALAGCAGGAKPASSGPDAKLTTMTPAGTAELDKITWNVFQGEPQTIDPYHGADYTPNMINSNMCENLLAQTPDFQIKPNLAKSFSNPDPLTWVYELRDDVTFWDGTPMTADDVVWSMQHNIDDKTTFYGYLYNSVASISKTGDHQVTVKLKTPDYLFNEELASFAGVVVEKKFYEENGAKVGTPEVGLMCTGPYKFVKWTQGQSISATRYDGYWNKELPLKVKNIDFTFVTDDSAITSGLLSGQIDGTYGPPTAGIPQLQTSSAGKLYSGPAPLEVTLVVANTKGAMGNADVRKALQMAIDWKGVGAQTYAGQGKPTALQTVPAVYGFAKEQLTAYADTVKTDGTPQIDAAKKLLAGVPADVKSQEISLVVPQQAETQQFGVAVKSAADKIGLKFKLNVVPATGYSNYLYDPATRGSTDLLYTQFWPNIPNPLDWLGLTAVTGASFNQSGYTGIDDLYGQAIAEKDDSARAKLVVDMEKKLHDEMTPMFPGIELTNDVWLGNKITGAPAAFDYVFYPWAAYLAGTGK</sequence>
<dbReference type="Proteomes" id="UP001235064">
    <property type="component" value="Unassembled WGS sequence"/>
</dbReference>
<dbReference type="Gene3D" id="3.10.105.10">
    <property type="entry name" value="Dipeptide-binding Protein, Domain 3"/>
    <property type="match status" value="1"/>
</dbReference>
<gene>
    <name evidence="6" type="ORF">QSV35_04345</name>
</gene>
<feature type="chain" id="PRO_5046037466" evidence="4">
    <location>
        <begin position="25"/>
        <end position="548"/>
    </location>
</feature>
<keyword evidence="3 4" id="KW-0732">Signal</keyword>
<name>A0ABT7MVW4_9MICO</name>
<evidence type="ECO:0000313" key="6">
    <source>
        <dbReference type="EMBL" id="MDL9978553.1"/>
    </source>
</evidence>
<comment type="caution">
    <text evidence="6">The sequence shown here is derived from an EMBL/GenBank/DDBJ whole genome shotgun (WGS) entry which is preliminary data.</text>
</comment>
<dbReference type="PANTHER" id="PTHR30290:SF9">
    <property type="entry name" value="OLIGOPEPTIDE-BINDING PROTEIN APPA"/>
    <property type="match status" value="1"/>
</dbReference>
<evidence type="ECO:0000256" key="3">
    <source>
        <dbReference type="ARBA" id="ARBA00022729"/>
    </source>
</evidence>
<feature type="domain" description="Solute-binding protein family 5" evidence="5">
    <location>
        <begin position="96"/>
        <end position="458"/>
    </location>
</feature>
<dbReference type="Pfam" id="PF00496">
    <property type="entry name" value="SBP_bac_5"/>
    <property type="match status" value="1"/>
</dbReference>
<dbReference type="InterPro" id="IPR000914">
    <property type="entry name" value="SBP_5_dom"/>
</dbReference>
<accession>A0ABT7MVW4</accession>
<dbReference type="PROSITE" id="PS51257">
    <property type="entry name" value="PROKAR_LIPOPROTEIN"/>
    <property type="match status" value="1"/>
</dbReference>
<dbReference type="EMBL" id="JASXSZ010000001">
    <property type="protein sequence ID" value="MDL9978553.1"/>
    <property type="molecule type" value="Genomic_DNA"/>
</dbReference>
<dbReference type="SUPFAM" id="SSF53850">
    <property type="entry name" value="Periplasmic binding protein-like II"/>
    <property type="match status" value="1"/>
</dbReference>
<evidence type="ECO:0000256" key="2">
    <source>
        <dbReference type="ARBA" id="ARBA00022448"/>
    </source>
</evidence>
<reference evidence="6 7" key="1">
    <citation type="submission" date="2023-06" db="EMBL/GenBank/DDBJ databases">
        <title>Microbacterium sp. nov., isolated from a waste landfill.</title>
        <authorList>
            <person name="Wen W."/>
        </authorList>
    </citation>
    <scope>NUCLEOTIDE SEQUENCE [LARGE SCALE GENOMIC DNA]</scope>
    <source>
        <strain evidence="6 7">ASV49</strain>
    </source>
</reference>
<dbReference type="PIRSF" id="PIRSF002741">
    <property type="entry name" value="MppA"/>
    <property type="match status" value="1"/>
</dbReference>
<dbReference type="CDD" id="cd00995">
    <property type="entry name" value="PBP2_NikA_DppA_OppA_like"/>
    <property type="match status" value="1"/>
</dbReference>
<dbReference type="InterPro" id="IPR030678">
    <property type="entry name" value="Peptide/Ni-bd"/>
</dbReference>
<feature type="signal peptide" evidence="4">
    <location>
        <begin position="1"/>
        <end position="24"/>
    </location>
</feature>
<organism evidence="6 7">
    <name type="scientific">Microbacterium candidum</name>
    <dbReference type="NCBI Taxonomy" id="3041922"/>
    <lineage>
        <taxon>Bacteria</taxon>
        <taxon>Bacillati</taxon>
        <taxon>Actinomycetota</taxon>
        <taxon>Actinomycetes</taxon>
        <taxon>Micrococcales</taxon>
        <taxon>Microbacteriaceae</taxon>
        <taxon>Microbacterium</taxon>
    </lineage>
</organism>
<dbReference type="PANTHER" id="PTHR30290">
    <property type="entry name" value="PERIPLASMIC BINDING COMPONENT OF ABC TRANSPORTER"/>
    <property type="match status" value="1"/>
</dbReference>
<evidence type="ECO:0000256" key="1">
    <source>
        <dbReference type="ARBA" id="ARBA00005695"/>
    </source>
</evidence>